<dbReference type="AlphaFoldDB" id="A0A6U5EEF9"/>
<protein>
    <recommendedName>
        <fullName evidence="4">TraB family protein</fullName>
    </recommendedName>
</protein>
<evidence type="ECO:0000313" key="2">
    <source>
        <dbReference type="EMBL" id="CAD8878469.1"/>
    </source>
</evidence>
<feature type="compositionally biased region" description="Basic and acidic residues" evidence="1">
    <location>
        <begin position="147"/>
        <end position="156"/>
    </location>
</feature>
<dbReference type="InterPro" id="IPR002816">
    <property type="entry name" value="TraB/PrgY/GumN_fam"/>
</dbReference>
<organism evidence="2">
    <name type="scientific">Corethron hystrix</name>
    <dbReference type="NCBI Taxonomy" id="216773"/>
    <lineage>
        <taxon>Eukaryota</taxon>
        <taxon>Sar</taxon>
        <taxon>Stramenopiles</taxon>
        <taxon>Ochrophyta</taxon>
        <taxon>Bacillariophyta</taxon>
        <taxon>Coscinodiscophyceae</taxon>
        <taxon>Corethrophycidae</taxon>
        <taxon>Corethrales</taxon>
        <taxon>Corethraceae</taxon>
        <taxon>Corethron</taxon>
    </lineage>
</organism>
<evidence type="ECO:0000313" key="3">
    <source>
        <dbReference type="EMBL" id="CAD8878470.1"/>
    </source>
</evidence>
<feature type="region of interest" description="Disordered" evidence="1">
    <location>
        <begin position="147"/>
        <end position="174"/>
    </location>
</feature>
<evidence type="ECO:0008006" key="4">
    <source>
        <dbReference type="Google" id="ProtNLM"/>
    </source>
</evidence>
<dbReference type="CDD" id="cd14726">
    <property type="entry name" value="TraB_PrgY-like"/>
    <property type="match status" value="1"/>
</dbReference>
<accession>A0A6U5EEF9</accession>
<dbReference type="PANTHER" id="PTHR21530">
    <property type="entry name" value="PHEROMONE SHUTDOWN PROTEIN"/>
    <property type="match status" value="1"/>
</dbReference>
<dbReference type="EMBL" id="HBFR01007818">
    <property type="protein sequence ID" value="CAD8878470.1"/>
    <property type="molecule type" value="Transcribed_RNA"/>
</dbReference>
<sequence>MFLDSRIRRSPQLISAIRPRAVFVFSLLATFIPQFSAFSPASRTTKPSRTVLEATSRRNWFGSIASGAAAIFLAAPPSQATAVIAAPPRLCDQAISELTLDGVTIRLVGTAHISDESALLVGDIIRTVRPETVFVELDAKRVGRFLEKDGSGKQGDRTLAPTPVEPTSSRGWGVVRDPVSAPQAGTSVAPAPSTEKLGIFSAIRTGLGKKIASLYRAAEAAAVGSALQSMYSQLDKIGFSSGEEFKMAIETGSEIGSKIVLGDRDVQVTLNRLSEALEIVDWNKLTTMTIDDSIMPKGMGQNSAASGDISKEDLSQVVEALKTRENVRSIMNSLKKELPELYTALVAERDEYMANGLDIIGKNGASRGMKNAVAVMGMAHLDGVERYLQSKGWKGVPYTLCK</sequence>
<dbReference type="EMBL" id="HBFR01007817">
    <property type="protein sequence ID" value="CAD8878469.1"/>
    <property type="molecule type" value="Transcribed_RNA"/>
</dbReference>
<gene>
    <name evidence="2" type="ORF">CHYS00102_LOCUS5653</name>
    <name evidence="3" type="ORF">CHYS00102_LOCUS5654</name>
</gene>
<reference evidence="2" key="1">
    <citation type="submission" date="2021-01" db="EMBL/GenBank/DDBJ databases">
        <authorList>
            <person name="Corre E."/>
            <person name="Pelletier E."/>
            <person name="Niang G."/>
            <person name="Scheremetjew M."/>
            <person name="Finn R."/>
            <person name="Kale V."/>
            <person name="Holt S."/>
            <person name="Cochrane G."/>
            <person name="Meng A."/>
            <person name="Brown T."/>
            <person name="Cohen L."/>
        </authorList>
    </citation>
    <scope>NUCLEOTIDE SEQUENCE</scope>
    <source>
        <strain evidence="2">308</strain>
    </source>
</reference>
<dbReference type="InterPro" id="IPR046345">
    <property type="entry name" value="TraB_PrgY-like"/>
</dbReference>
<dbReference type="PANTHER" id="PTHR21530:SF7">
    <property type="entry name" value="TRAB DOMAIN-CONTAINING PROTEIN"/>
    <property type="match status" value="1"/>
</dbReference>
<proteinExistence type="predicted"/>
<name>A0A6U5EEF9_9STRA</name>
<evidence type="ECO:0000256" key="1">
    <source>
        <dbReference type="SAM" id="MobiDB-lite"/>
    </source>
</evidence>
<dbReference type="Pfam" id="PF01963">
    <property type="entry name" value="TraB_PrgY_gumN"/>
    <property type="match status" value="1"/>
</dbReference>